<feature type="compositionally biased region" description="Basic and acidic residues" evidence="1">
    <location>
        <begin position="26"/>
        <end position="44"/>
    </location>
</feature>
<feature type="region of interest" description="Disordered" evidence="1">
    <location>
        <begin position="1"/>
        <end position="44"/>
    </location>
</feature>
<dbReference type="Gene3D" id="1.10.260.40">
    <property type="entry name" value="lambda repressor-like DNA-binding domains"/>
    <property type="match status" value="1"/>
</dbReference>
<dbReference type="Pfam" id="PF13464">
    <property type="entry name" value="RodZ_C"/>
    <property type="match status" value="1"/>
</dbReference>
<dbReference type="InterPro" id="IPR025194">
    <property type="entry name" value="RodZ-like_C"/>
</dbReference>
<sequence>MDNEHSNDMEKDSTQTGKDSASTVQEKVKVTEKPDVPNEASEKKPGAILAAKRIEAGITEEQIAARLKMTLRQVHYLETDNYDALHGVAISRGFVRAYARVLRMDPEPLVAQFAEKKASPSPVQVKASVKKTPELFAQTQMPFRKKRNLTGKFLILLVVVVIVAVVAWNMKLFSLDGRFSKKETPETTVTKTAILPSLETKPVTGVQEPVSDKNAGQITQSAALNTEGMKAAIPANSQTATGQDNGAVPLPAVVKPEPIKDVSSAAATKSSLLTMNFREKSWVQVQKKDGSVITEYMGKPGEQRQLDINEPVTVIVGYAPGVTMEFRGAPVDLAPRTVNSVARISLK</sequence>
<feature type="domain" description="HTH cro/C1-type" evidence="3">
    <location>
        <begin position="48"/>
        <end position="109"/>
    </location>
</feature>
<dbReference type="PANTHER" id="PTHR34475:SF1">
    <property type="entry name" value="CYTOSKELETON PROTEIN RODZ"/>
    <property type="match status" value="1"/>
</dbReference>
<evidence type="ECO:0000256" key="2">
    <source>
        <dbReference type="SAM" id="Phobius"/>
    </source>
</evidence>
<reference evidence="4" key="1">
    <citation type="submission" date="2011-10" db="EMBL/GenBank/DDBJ databases">
        <title>The Genome Sequence of Oxalobacter formigenes HOxBLS.</title>
        <authorList>
            <consortium name="The Broad Institute Genome Sequencing Platform"/>
            <person name="Earl A."/>
            <person name="Ward D."/>
            <person name="Feldgarden M."/>
            <person name="Gevers D."/>
            <person name="Allison M.J."/>
            <person name="Humphrey S."/>
            <person name="Young S.K."/>
            <person name="Zeng Q."/>
            <person name="Gargeya S."/>
            <person name="Fitzgerald M."/>
            <person name="Haas B."/>
            <person name="Abouelleil A."/>
            <person name="Alvarado L."/>
            <person name="Arachchi H.M."/>
            <person name="Berlin A."/>
            <person name="Brown A."/>
            <person name="Chapman S.B."/>
            <person name="Chen Z."/>
            <person name="Dunbar C."/>
            <person name="Freedman E."/>
            <person name="Gearin G."/>
            <person name="Goldberg J."/>
            <person name="Griggs A."/>
            <person name="Gujja S."/>
            <person name="Heiman D."/>
            <person name="Howarth C."/>
            <person name="Larson L."/>
            <person name="Lui A."/>
            <person name="MacDonald P.J.P."/>
            <person name="Montmayeur A."/>
            <person name="Murphy C."/>
            <person name="Neiman D."/>
            <person name="Pearson M."/>
            <person name="Priest M."/>
            <person name="Roberts A."/>
            <person name="Saif S."/>
            <person name="Shea T."/>
            <person name="Shenoy N."/>
            <person name="Sisk P."/>
            <person name="Stolte C."/>
            <person name="Sykes S."/>
            <person name="Wortman J."/>
            <person name="Nusbaum C."/>
            <person name="Birren B."/>
        </authorList>
    </citation>
    <scope>NUCLEOTIDE SEQUENCE [LARGE SCALE GENOMIC DNA]</scope>
    <source>
        <strain evidence="4">HOxBLS</strain>
    </source>
</reference>
<dbReference type="GO" id="GO:0003677">
    <property type="term" value="F:DNA binding"/>
    <property type="evidence" value="ECO:0007669"/>
    <property type="project" value="InterPro"/>
</dbReference>
<dbReference type="InterPro" id="IPR050400">
    <property type="entry name" value="Bact_Cytoskel_RodZ"/>
</dbReference>
<keyword evidence="2" id="KW-1133">Transmembrane helix</keyword>
<accession>C3X166</accession>
<proteinExistence type="predicted"/>
<dbReference type="HOGENOM" id="CLU_047530_3_0_4"/>
<dbReference type="EMBL" id="ACDP02000029">
    <property type="protein sequence ID" value="EEO26952.1"/>
    <property type="molecule type" value="Genomic_DNA"/>
</dbReference>
<dbReference type="InterPro" id="IPR001387">
    <property type="entry name" value="Cro/C1-type_HTH"/>
</dbReference>
<dbReference type="InterPro" id="IPR010982">
    <property type="entry name" value="Lambda_DNA-bd_dom_sf"/>
</dbReference>
<keyword evidence="5" id="KW-1185">Reference proteome</keyword>
<dbReference type="SMART" id="SM00530">
    <property type="entry name" value="HTH_XRE"/>
    <property type="match status" value="1"/>
</dbReference>
<keyword evidence="2" id="KW-0472">Membrane</keyword>
<gene>
    <name evidence="4" type="ORF">OFAG_00105</name>
</gene>
<feature type="compositionally biased region" description="Polar residues" evidence="1">
    <location>
        <begin position="14"/>
        <end position="25"/>
    </location>
</feature>
<organism evidence="4 5">
    <name type="scientific">Oxalobacter paraformigenes</name>
    <dbReference type="NCBI Taxonomy" id="556268"/>
    <lineage>
        <taxon>Bacteria</taxon>
        <taxon>Pseudomonadati</taxon>
        <taxon>Pseudomonadota</taxon>
        <taxon>Betaproteobacteria</taxon>
        <taxon>Burkholderiales</taxon>
        <taxon>Oxalobacteraceae</taxon>
        <taxon>Oxalobacter</taxon>
    </lineage>
</organism>
<dbReference type="eggNOG" id="COG1426">
    <property type="taxonomic scope" value="Bacteria"/>
</dbReference>
<evidence type="ECO:0000256" key="1">
    <source>
        <dbReference type="SAM" id="MobiDB-lite"/>
    </source>
</evidence>
<keyword evidence="2" id="KW-0812">Transmembrane</keyword>
<feature type="compositionally biased region" description="Basic and acidic residues" evidence="1">
    <location>
        <begin position="1"/>
        <end position="13"/>
    </location>
</feature>
<dbReference type="RefSeq" id="WP_005875674.1">
    <property type="nucleotide sequence ID" value="NZ_CABMNL010000001.1"/>
</dbReference>
<dbReference type="Pfam" id="PF13413">
    <property type="entry name" value="HTH_25"/>
    <property type="match status" value="1"/>
</dbReference>
<evidence type="ECO:0000259" key="3">
    <source>
        <dbReference type="SMART" id="SM00530"/>
    </source>
</evidence>
<name>C3X166_9BURK</name>
<feature type="transmembrane region" description="Helical" evidence="2">
    <location>
        <begin position="153"/>
        <end position="170"/>
    </location>
</feature>
<dbReference type="PANTHER" id="PTHR34475">
    <property type="match status" value="1"/>
</dbReference>
<protein>
    <recommendedName>
        <fullName evidence="3">HTH cro/C1-type domain-containing protein</fullName>
    </recommendedName>
</protein>
<comment type="caution">
    <text evidence="4">The sequence shown here is derived from an EMBL/GenBank/DDBJ whole genome shotgun (WGS) entry which is preliminary data.</text>
</comment>
<dbReference type="Proteomes" id="UP000003973">
    <property type="component" value="Unassembled WGS sequence"/>
</dbReference>
<evidence type="ECO:0000313" key="5">
    <source>
        <dbReference type="Proteomes" id="UP000003973"/>
    </source>
</evidence>
<evidence type="ECO:0000313" key="4">
    <source>
        <dbReference type="EMBL" id="EEO26952.1"/>
    </source>
</evidence>
<dbReference type="AlphaFoldDB" id="C3X166"/>